<dbReference type="InterPro" id="IPR008709">
    <property type="entry name" value="Neurochondrin"/>
</dbReference>
<dbReference type="Pfam" id="PF05536">
    <property type="entry name" value="Neurochondrin"/>
    <property type="match status" value="2"/>
</dbReference>
<dbReference type="AlphaFoldDB" id="A0A8H3EU59"/>
<dbReference type="PANTHER" id="PTHR13109">
    <property type="entry name" value="NEUROCHONDRIN"/>
    <property type="match status" value="1"/>
</dbReference>
<gene>
    <name evidence="1" type="ORF">HETSPECPRED_001584</name>
</gene>
<dbReference type="PANTHER" id="PTHR13109:SF7">
    <property type="entry name" value="NEUROCHONDRIN"/>
    <property type="match status" value="1"/>
</dbReference>
<evidence type="ECO:0000313" key="1">
    <source>
        <dbReference type="EMBL" id="CAF9913526.1"/>
    </source>
</evidence>
<name>A0A8H3EU59_9LECA</name>
<dbReference type="Proteomes" id="UP000664521">
    <property type="component" value="Unassembled WGS sequence"/>
</dbReference>
<keyword evidence="2" id="KW-1185">Reference proteome</keyword>
<dbReference type="OrthoDB" id="8962942at2759"/>
<sequence length="514" mass="56442">MNEMPSSNAEEKRTDSSTRSLDSVLALFEAGDDTSNFVAISLLRSILDDREELREDRETLLKCWNTIPTTFLRRLLRSKPSKKRTEEEAQSMVGLAVAITHAFFNLLPREVIEHQLRDRADDLVAAVPFSSPATISQISQILLALNFPSLLFSDIAKASGSSSALSSYLFIKMLLIDIRSTISSLQEMLNSPEYLKTSMRITESFDIISNFIGYLMRCLDEDDSSDGSTGKSELQFEPSQLLQLRADISETMSLTIEHVRDRFDASVAGAAGLHPSARTAPHPTSSAVRAISWQSADVSMSDDPLTLSEIRALALWLREDDNDALRREAAGIIDVLFYLYSEAHSEVDFRSPVLIALEGILTVPEGVESFLNEDGWSILSKGLQNALNSDGARAEAQGVDTVRVLLAVVESEVTGPSKEDWMNVVGLAVKEMRGSPSKDVKRLDLHIAVSQLAVELLSKAPKGLRKKYASHISILGQLARAKLAAADGEREEGLMEVIDGLEALDIRKSQSASD</sequence>
<comment type="caution">
    <text evidence="1">The sequence shown here is derived from an EMBL/GenBank/DDBJ whole genome shotgun (WGS) entry which is preliminary data.</text>
</comment>
<reference evidence="1" key="1">
    <citation type="submission" date="2021-03" db="EMBL/GenBank/DDBJ databases">
        <authorList>
            <person name="Tagirdzhanova G."/>
        </authorList>
    </citation>
    <scope>NUCLEOTIDE SEQUENCE</scope>
</reference>
<organism evidence="1 2">
    <name type="scientific">Heterodermia speciosa</name>
    <dbReference type="NCBI Taxonomy" id="116794"/>
    <lineage>
        <taxon>Eukaryota</taxon>
        <taxon>Fungi</taxon>
        <taxon>Dikarya</taxon>
        <taxon>Ascomycota</taxon>
        <taxon>Pezizomycotina</taxon>
        <taxon>Lecanoromycetes</taxon>
        <taxon>OSLEUM clade</taxon>
        <taxon>Lecanoromycetidae</taxon>
        <taxon>Caliciales</taxon>
        <taxon>Physciaceae</taxon>
        <taxon>Heterodermia</taxon>
    </lineage>
</organism>
<proteinExistence type="predicted"/>
<accession>A0A8H3EU59</accession>
<dbReference type="EMBL" id="CAJPDS010000013">
    <property type="protein sequence ID" value="CAF9913526.1"/>
    <property type="molecule type" value="Genomic_DNA"/>
</dbReference>
<evidence type="ECO:0008006" key="3">
    <source>
        <dbReference type="Google" id="ProtNLM"/>
    </source>
</evidence>
<evidence type="ECO:0000313" key="2">
    <source>
        <dbReference type="Proteomes" id="UP000664521"/>
    </source>
</evidence>
<protein>
    <recommendedName>
        <fullName evidence="3">DUF1941 family protein</fullName>
    </recommendedName>
</protein>